<name>A0ABX7X2G8_9GAMM</name>
<dbReference type="GO" id="GO:0008168">
    <property type="term" value="F:methyltransferase activity"/>
    <property type="evidence" value="ECO:0007669"/>
    <property type="project" value="UniProtKB-KW"/>
</dbReference>
<protein>
    <submittedName>
        <fullName evidence="2">Methyltransferase domain-containing protein</fullName>
    </submittedName>
</protein>
<dbReference type="PANTHER" id="PTHR43036">
    <property type="entry name" value="OSJNBB0011N17.9 PROTEIN"/>
    <property type="match status" value="1"/>
</dbReference>
<keyword evidence="2" id="KW-0489">Methyltransferase</keyword>
<evidence type="ECO:0000313" key="2">
    <source>
        <dbReference type="EMBL" id="QTR47340.1"/>
    </source>
</evidence>
<organism evidence="2 3">
    <name type="scientific">Thiothrix litoralis</name>
    <dbReference type="NCBI Taxonomy" id="2891210"/>
    <lineage>
        <taxon>Bacteria</taxon>
        <taxon>Pseudomonadati</taxon>
        <taxon>Pseudomonadota</taxon>
        <taxon>Gammaproteobacteria</taxon>
        <taxon>Thiotrichales</taxon>
        <taxon>Thiotrichaceae</taxon>
        <taxon>Thiothrix</taxon>
    </lineage>
</organism>
<dbReference type="Gene3D" id="3.40.50.150">
    <property type="entry name" value="Vaccinia Virus protein VP39"/>
    <property type="match status" value="1"/>
</dbReference>
<keyword evidence="3" id="KW-1185">Reference proteome</keyword>
<evidence type="ECO:0000259" key="1">
    <source>
        <dbReference type="Pfam" id="PF08241"/>
    </source>
</evidence>
<dbReference type="GO" id="GO:0032259">
    <property type="term" value="P:methylation"/>
    <property type="evidence" value="ECO:0007669"/>
    <property type="project" value="UniProtKB-KW"/>
</dbReference>
<dbReference type="PANTHER" id="PTHR43036:SF2">
    <property type="entry name" value="OS04G0481300 PROTEIN"/>
    <property type="match status" value="1"/>
</dbReference>
<dbReference type="CDD" id="cd02440">
    <property type="entry name" value="AdoMet_MTases"/>
    <property type="match status" value="1"/>
</dbReference>
<dbReference type="InterPro" id="IPR029063">
    <property type="entry name" value="SAM-dependent_MTases_sf"/>
</dbReference>
<sequence>MDKFTLDWHSTVATHRDLLFSNKIMAGHCAQHNSITYAPGEACAPLQTNQPPVSFPRHQFNGKQRHLNIDPKVGRFYPQGYAWEALDCARNDFRPFRLIGATADTLTVDTNHPLAAYALSLSAPYEEAQWPDIAALLCANGAGMQAPYPGVSPDFYGTYPFKRADERDDTQFYHTPRLVNHLDKTARAQLTALYGRLLQPGMKILDLMSSHVSHLPDELNELHVTGLGMNQAELAANPRLQQRVVHDLNLNPQLPFADASFDAVICSVSIEYLTQPLAVMQALARVVKTGGKVIMAFSTRWFPNKAISLWMEMHPFERQGLVLDYFLKTAQFSDLHTESVRGLPRPTDDPHSRETALSDPIFAVWGTKSYHTSADRYSAFN</sequence>
<gene>
    <name evidence="2" type="ORF">J9253_05225</name>
</gene>
<accession>A0ABX7X2G8</accession>
<reference evidence="2 3" key="1">
    <citation type="submission" date="2021-04" db="EMBL/GenBank/DDBJ databases">
        <title>Genomics, taxonomy and metabolism of representatives of sulfur bacteria of the genus Thiothrix: Thiothrix fructosivorans QT, Thiothrix unzii A1T and three new species, Thiothrix subterranea sp. nov., Thiothrix litoralis sp. nov. and 'Candidatus Thiothrix anitrata' sp. nov.</title>
        <authorList>
            <person name="Ravin N.V."/>
            <person name="Smolyakov D."/>
            <person name="Rudenko T.S."/>
            <person name="Mardanov A.V."/>
            <person name="Beletsky A.V."/>
            <person name="Markov N.D."/>
            <person name="Fomenkov A.I."/>
            <person name="Roberts R.J."/>
            <person name="Karnachuk O.V."/>
            <person name="Novikov A."/>
            <person name="Grabovich M.Y."/>
        </authorList>
    </citation>
    <scope>NUCLEOTIDE SEQUENCE [LARGE SCALE GENOMIC DNA]</scope>
    <source>
        <strain evidence="2 3">AS</strain>
    </source>
</reference>
<feature type="domain" description="Methyltransferase type 11" evidence="1">
    <location>
        <begin position="222"/>
        <end position="295"/>
    </location>
</feature>
<proteinExistence type="predicted"/>
<evidence type="ECO:0000313" key="3">
    <source>
        <dbReference type="Proteomes" id="UP000672039"/>
    </source>
</evidence>
<dbReference type="EMBL" id="CP072801">
    <property type="protein sequence ID" value="QTR47340.1"/>
    <property type="molecule type" value="Genomic_DNA"/>
</dbReference>
<dbReference type="InterPro" id="IPR013216">
    <property type="entry name" value="Methyltransf_11"/>
</dbReference>
<dbReference type="RefSeq" id="WP_210223610.1">
    <property type="nucleotide sequence ID" value="NZ_CP072801.1"/>
</dbReference>
<dbReference type="Proteomes" id="UP000672039">
    <property type="component" value="Chromosome"/>
</dbReference>
<keyword evidence="2" id="KW-0808">Transferase</keyword>
<dbReference type="SUPFAM" id="SSF53335">
    <property type="entry name" value="S-adenosyl-L-methionine-dependent methyltransferases"/>
    <property type="match status" value="1"/>
</dbReference>
<dbReference type="Pfam" id="PF08241">
    <property type="entry name" value="Methyltransf_11"/>
    <property type="match status" value="1"/>
</dbReference>